<gene>
    <name evidence="1" type="ORF">HAX54_046408</name>
</gene>
<dbReference type="EMBL" id="JACEIK010000732">
    <property type="protein sequence ID" value="MCD7461552.1"/>
    <property type="molecule type" value="Genomic_DNA"/>
</dbReference>
<organism evidence="1 2">
    <name type="scientific">Datura stramonium</name>
    <name type="common">Jimsonweed</name>
    <name type="synonym">Common thornapple</name>
    <dbReference type="NCBI Taxonomy" id="4076"/>
    <lineage>
        <taxon>Eukaryota</taxon>
        <taxon>Viridiplantae</taxon>
        <taxon>Streptophyta</taxon>
        <taxon>Embryophyta</taxon>
        <taxon>Tracheophyta</taxon>
        <taxon>Spermatophyta</taxon>
        <taxon>Magnoliopsida</taxon>
        <taxon>eudicotyledons</taxon>
        <taxon>Gunneridae</taxon>
        <taxon>Pentapetalae</taxon>
        <taxon>asterids</taxon>
        <taxon>lamiids</taxon>
        <taxon>Solanales</taxon>
        <taxon>Solanaceae</taxon>
        <taxon>Solanoideae</taxon>
        <taxon>Datureae</taxon>
        <taxon>Datura</taxon>
    </lineage>
</organism>
<accession>A0ABS8ST51</accession>
<keyword evidence="2" id="KW-1185">Reference proteome</keyword>
<comment type="caution">
    <text evidence="1">The sequence shown here is derived from an EMBL/GenBank/DDBJ whole genome shotgun (WGS) entry which is preliminary data.</text>
</comment>
<protein>
    <submittedName>
        <fullName evidence="1">Uncharacterized protein</fullName>
    </submittedName>
</protein>
<name>A0ABS8ST51_DATST</name>
<proteinExistence type="predicted"/>
<sequence>MSKLLSCGCGDECTLPQYLYTCSSLLTLDLRCCGFDYHADISWKSLKSIKMGAFGVVDEQIEKLIDLYDLKFRLEDVSSVVNAKLTFNIACIKDIKSYT</sequence>
<dbReference type="Proteomes" id="UP000823775">
    <property type="component" value="Unassembled WGS sequence"/>
</dbReference>
<evidence type="ECO:0000313" key="2">
    <source>
        <dbReference type="Proteomes" id="UP000823775"/>
    </source>
</evidence>
<reference evidence="1 2" key="1">
    <citation type="journal article" date="2021" name="BMC Genomics">
        <title>Datura genome reveals duplications of psychoactive alkaloid biosynthetic genes and high mutation rate following tissue culture.</title>
        <authorList>
            <person name="Rajewski A."/>
            <person name="Carter-House D."/>
            <person name="Stajich J."/>
            <person name="Litt A."/>
        </authorList>
    </citation>
    <scope>NUCLEOTIDE SEQUENCE [LARGE SCALE GENOMIC DNA]</scope>
    <source>
        <strain evidence="1">AR-01</strain>
    </source>
</reference>
<evidence type="ECO:0000313" key="1">
    <source>
        <dbReference type="EMBL" id="MCD7461552.1"/>
    </source>
</evidence>